<accession>A0AAD1T1N0</accession>
<gene>
    <name evidence="1" type="ORF">PECUL_23A042625</name>
</gene>
<sequence length="177" mass="20047">MEDMLQSLLDELCRNIATNISQFCKEIISVSVHLHNTEQSTAAHETPSSILPCNTCRRYLKLFSGKQIKAMLIDEWHCLSGSSTGTPGPNRDLILHFQLNQDRNAFMASRHWRIERWRGIEDSRYPADTWAHSSYSGATNHCTSVNICGMGPWKDPTIVICSQLERCILSPSTMTHP</sequence>
<name>A0AAD1T1N0_PELCU</name>
<organism evidence="1 2">
    <name type="scientific">Pelobates cultripes</name>
    <name type="common">Western spadefoot toad</name>
    <dbReference type="NCBI Taxonomy" id="61616"/>
    <lineage>
        <taxon>Eukaryota</taxon>
        <taxon>Metazoa</taxon>
        <taxon>Chordata</taxon>
        <taxon>Craniata</taxon>
        <taxon>Vertebrata</taxon>
        <taxon>Euteleostomi</taxon>
        <taxon>Amphibia</taxon>
        <taxon>Batrachia</taxon>
        <taxon>Anura</taxon>
        <taxon>Pelobatoidea</taxon>
        <taxon>Pelobatidae</taxon>
        <taxon>Pelobates</taxon>
    </lineage>
</organism>
<protein>
    <submittedName>
        <fullName evidence="1">Uncharacterized protein</fullName>
    </submittedName>
</protein>
<dbReference type="Proteomes" id="UP001295444">
    <property type="component" value="Chromosome 08"/>
</dbReference>
<evidence type="ECO:0000313" key="1">
    <source>
        <dbReference type="EMBL" id="CAH2312958.1"/>
    </source>
</evidence>
<reference evidence="1" key="1">
    <citation type="submission" date="2022-03" db="EMBL/GenBank/DDBJ databases">
        <authorList>
            <person name="Alioto T."/>
            <person name="Alioto T."/>
            <person name="Gomez Garrido J."/>
        </authorList>
    </citation>
    <scope>NUCLEOTIDE SEQUENCE</scope>
</reference>
<keyword evidence="2" id="KW-1185">Reference proteome</keyword>
<evidence type="ECO:0000313" key="2">
    <source>
        <dbReference type="Proteomes" id="UP001295444"/>
    </source>
</evidence>
<dbReference type="AlphaFoldDB" id="A0AAD1T1N0"/>
<dbReference type="EMBL" id="OW240919">
    <property type="protein sequence ID" value="CAH2312958.1"/>
    <property type="molecule type" value="Genomic_DNA"/>
</dbReference>
<proteinExistence type="predicted"/>